<feature type="transmembrane region" description="Helical" evidence="1">
    <location>
        <begin position="20"/>
        <end position="39"/>
    </location>
</feature>
<gene>
    <name evidence="3" type="ORF">GRI89_03615</name>
</gene>
<reference evidence="3 4" key="1">
    <citation type="submission" date="2019-12" db="EMBL/GenBank/DDBJ databases">
        <title>Genomic-based taxomic classification of the family Erythrobacteraceae.</title>
        <authorList>
            <person name="Xu L."/>
        </authorList>
    </citation>
    <scope>NUCLEOTIDE SEQUENCE [LARGE SCALE GENOMIC DNA]</scope>
    <source>
        <strain evidence="3 4">MCCC 1K01500</strain>
    </source>
</reference>
<dbReference type="InterPro" id="IPR012422">
    <property type="entry name" value="Cyt_c_oxidase_su4_bac-aa3"/>
</dbReference>
<dbReference type="Proteomes" id="UP000433652">
    <property type="component" value="Unassembled WGS sequence"/>
</dbReference>
<accession>A0A6I4SSW8</accession>
<keyword evidence="1" id="KW-0472">Membrane</keyword>
<protein>
    <submittedName>
        <fullName evidence="3">Aa3-type cytochrome c oxidase subunit IV</fullName>
    </submittedName>
</protein>
<dbReference type="EMBL" id="WTYM01000029">
    <property type="protein sequence ID" value="MXO58629.1"/>
    <property type="molecule type" value="Genomic_DNA"/>
</dbReference>
<evidence type="ECO:0000313" key="4">
    <source>
        <dbReference type="Proteomes" id="UP000433652"/>
    </source>
</evidence>
<dbReference type="Gene3D" id="1.20.5.160">
    <property type="entry name" value="Bacterial aa3 type cytochrome c oxidase subunit IV"/>
    <property type="match status" value="1"/>
</dbReference>
<name>A0A6I4SSW8_9SPHN</name>
<dbReference type="Pfam" id="PF07835">
    <property type="entry name" value="COX4_pro_2"/>
    <property type="match status" value="1"/>
</dbReference>
<feature type="domain" description="Cytochrome c oxidase subunit IV bacterial aa3 type" evidence="2">
    <location>
        <begin position="2"/>
        <end position="38"/>
    </location>
</feature>
<evidence type="ECO:0000259" key="2">
    <source>
        <dbReference type="Pfam" id="PF07835"/>
    </source>
</evidence>
<keyword evidence="4" id="KW-1185">Reference proteome</keyword>
<dbReference type="InterPro" id="IPR036596">
    <property type="entry name" value="Cyt-C_aa3_sf"/>
</dbReference>
<dbReference type="SUPFAM" id="SSF81469">
    <property type="entry name" value="Bacterial aa3 type cytochrome c oxidase subunit IV"/>
    <property type="match status" value="1"/>
</dbReference>
<sequence length="40" mass="4339">MASANDMKAHEGTYGSFIGLLKWSVPLIALIALFVIFIIS</sequence>
<organism evidence="3 4">
    <name type="scientific">Croceibacterium salegens</name>
    <dbReference type="NCBI Taxonomy" id="1737568"/>
    <lineage>
        <taxon>Bacteria</taxon>
        <taxon>Pseudomonadati</taxon>
        <taxon>Pseudomonadota</taxon>
        <taxon>Alphaproteobacteria</taxon>
        <taxon>Sphingomonadales</taxon>
        <taxon>Erythrobacteraceae</taxon>
        <taxon>Croceibacterium</taxon>
    </lineage>
</organism>
<proteinExistence type="predicted"/>
<keyword evidence="1" id="KW-1133">Transmembrane helix</keyword>
<comment type="caution">
    <text evidence="3">The sequence shown here is derived from an EMBL/GenBank/DDBJ whole genome shotgun (WGS) entry which is preliminary data.</text>
</comment>
<keyword evidence="1" id="KW-0812">Transmembrane</keyword>
<evidence type="ECO:0000256" key="1">
    <source>
        <dbReference type="SAM" id="Phobius"/>
    </source>
</evidence>
<dbReference type="RefSeq" id="WP_159792288.1">
    <property type="nucleotide sequence ID" value="NZ_WTYM01000029.1"/>
</dbReference>
<evidence type="ECO:0000313" key="3">
    <source>
        <dbReference type="EMBL" id="MXO58629.1"/>
    </source>
</evidence>
<dbReference type="AlphaFoldDB" id="A0A6I4SSW8"/>